<evidence type="ECO:0000313" key="3">
    <source>
        <dbReference type="Proteomes" id="UP000001307"/>
    </source>
</evidence>
<feature type="region of interest" description="Disordered" evidence="1">
    <location>
        <begin position="60"/>
        <end position="98"/>
    </location>
</feature>
<dbReference type="InParanoid" id="E4WYH6"/>
<proteinExistence type="predicted"/>
<dbReference type="Proteomes" id="UP000001307">
    <property type="component" value="Unassembled WGS sequence"/>
</dbReference>
<dbReference type="OrthoDB" id="10280756at2759"/>
<organism evidence="2">
    <name type="scientific">Oikopleura dioica</name>
    <name type="common">Tunicate</name>
    <dbReference type="NCBI Taxonomy" id="34765"/>
    <lineage>
        <taxon>Eukaryota</taxon>
        <taxon>Metazoa</taxon>
        <taxon>Chordata</taxon>
        <taxon>Tunicata</taxon>
        <taxon>Appendicularia</taxon>
        <taxon>Copelata</taxon>
        <taxon>Oikopleuridae</taxon>
        <taxon>Oikopleura</taxon>
    </lineage>
</organism>
<evidence type="ECO:0000313" key="2">
    <source>
        <dbReference type="EMBL" id="CBY22740.1"/>
    </source>
</evidence>
<sequence>MSAPDQDKPVRYFMGMKKEGGVPIAPWGGSTFEENCKDAKKCTEYDDVFLPVGSDCRTKPIKPESDANKWLTGNNTADRQLSTSNRDTYAQHPRQQPVAIRRREDHTSTFIDKSKHMTDCSTYSHCFWEKSDTRPPKPCRPGTPEKFMEMGEKNMASQSVNSETYRKYSNDEVINSKRAPICIAPEYGSIVPTKVPLDTFKTNYASNYLQTKQIERVNPLRPVENGIHYDLTNKSSMTTTHDRTYNNPLIKPERVVTRSEPVGGPNQLSTMMSDFQEKSLDQQAKPFLPPVGLRRTFGDVDTGYSTGYQQNFGVPDRETHVPVKNCKPDHVLMSTCPWTKLSEKMEGKSTAHSHFSGSVTAPAKSCKPNYTGVRDNGWFSHKVHNTESADPSTE</sequence>
<accession>E4WYH6</accession>
<protein>
    <submittedName>
        <fullName evidence="2">Uncharacterized protein</fullName>
    </submittedName>
</protein>
<feature type="compositionally biased region" description="Polar residues" evidence="1">
    <location>
        <begin position="71"/>
        <end position="88"/>
    </location>
</feature>
<gene>
    <name evidence="2" type="ORF">GSOID_T00013512001</name>
</gene>
<dbReference type="AlphaFoldDB" id="E4WYH6"/>
<dbReference type="EMBL" id="FN653019">
    <property type="protein sequence ID" value="CBY22740.1"/>
    <property type="molecule type" value="Genomic_DNA"/>
</dbReference>
<evidence type="ECO:0000256" key="1">
    <source>
        <dbReference type="SAM" id="MobiDB-lite"/>
    </source>
</evidence>
<name>E4WYH6_OIKDI</name>
<keyword evidence="3" id="KW-1185">Reference proteome</keyword>
<reference evidence="2" key="1">
    <citation type="journal article" date="2010" name="Science">
        <title>Plasticity of animal genome architecture unmasked by rapid evolution of a pelagic tunicate.</title>
        <authorList>
            <person name="Denoeud F."/>
            <person name="Henriet S."/>
            <person name="Mungpakdee S."/>
            <person name="Aury J.M."/>
            <person name="Da Silva C."/>
            <person name="Brinkmann H."/>
            <person name="Mikhaleva J."/>
            <person name="Olsen L.C."/>
            <person name="Jubin C."/>
            <person name="Canestro C."/>
            <person name="Bouquet J.M."/>
            <person name="Danks G."/>
            <person name="Poulain J."/>
            <person name="Campsteijn C."/>
            <person name="Adamski M."/>
            <person name="Cross I."/>
            <person name="Yadetie F."/>
            <person name="Muffato M."/>
            <person name="Louis A."/>
            <person name="Butcher S."/>
            <person name="Tsagkogeorga G."/>
            <person name="Konrad A."/>
            <person name="Singh S."/>
            <person name="Jensen M.F."/>
            <person name="Cong E.H."/>
            <person name="Eikeseth-Otteraa H."/>
            <person name="Noel B."/>
            <person name="Anthouard V."/>
            <person name="Porcel B.M."/>
            <person name="Kachouri-Lafond R."/>
            <person name="Nishino A."/>
            <person name="Ugolini M."/>
            <person name="Chourrout P."/>
            <person name="Nishida H."/>
            <person name="Aasland R."/>
            <person name="Huzurbazar S."/>
            <person name="Westhof E."/>
            <person name="Delsuc F."/>
            <person name="Lehrach H."/>
            <person name="Reinhardt R."/>
            <person name="Weissenbach J."/>
            <person name="Roy S.W."/>
            <person name="Artiguenave F."/>
            <person name="Postlethwait J.H."/>
            <person name="Manak J.R."/>
            <person name="Thompson E.M."/>
            <person name="Jaillon O."/>
            <person name="Du Pasquier L."/>
            <person name="Boudinot P."/>
            <person name="Liberles D.A."/>
            <person name="Volff J.N."/>
            <person name="Philippe H."/>
            <person name="Lenhard B."/>
            <person name="Roest Crollius H."/>
            <person name="Wincker P."/>
            <person name="Chourrout D."/>
        </authorList>
    </citation>
    <scope>NUCLEOTIDE SEQUENCE [LARGE SCALE GENOMIC DNA]</scope>
</reference>